<dbReference type="AlphaFoldDB" id="A0A7Y0X8E5"/>
<evidence type="ECO:0000313" key="1">
    <source>
        <dbReference type="EMBL" id="NMU29000.1"/>
    </source>
</evidence>
<dbReference type="EMBL" id="JABCLD010002086">
    <property type="protein sequence ID" value="NMU29000.1"/>
    <property type="molecule type" value="Genomic_DNA"/>
</dbReference>
<proteinExistence type="predicted"/>
<feature type="non-terminal residue" evidence="1">
    <location>
        <position position="113"/>
    </location>
</feature>
<comment type="caution">
    <text evidence="1">The sequence shown here is derived from an EMBL/GenBank/DDBJ whole genome shotgun (WGS) entry which is preliminary data.</text>
</comment>
<reference evidence="1 2" key="1">
    <citation type="submission" date="2020-04" db="EMBL/GenBank/DDBJ databases">
        <title>Whole-genome sequencing of Vibrio spp. from China reveals different genetic environments of blaCTX-M-14 among diverse lineages.</title>
        <authorList>
            <person name="Zheng Z."/>
            <person name="Ye L."/>
            <person name="Chen S."/>
        </authorList>
    </citation>
    <scope>NUCLEOTIDE SEQUENCE [LARGE SCALE GENOMIC DNA]</scope>
    <source>
        <strain evidence="1 2">Vb0574</strain>
    </source>
</reference>
<feature type="non-terminal residue" evidence="1">
    <location>
        <position position="1"/>
    </location>
</feature>
<evidence type="ECO:0000313" key="2">
    <source>
        <dbReference type="Proteomes" id="UP000555836"/>
    </source>
</evidence>
<dbReference type="Proteomes" id="UP000555836">
    <property type="component" value="Unassembled WGS sequence"/>
</dbReference>
<name>A0A7Y0X8E5_VIBPH</name>
<accession>A0A7Y0X8E5</accession>
<organism evidence="1 2">
    <name type="scientific">Vibrio parahaemolyticus</name>
    <dbReference type="NCBI Taxonomy" id="670"/>
    <lineage>
        <taxon>Bacteria</taxon>
        <taxon>Pseudomonadati</taxon>
        <taxon>Pseudomonadota</taxon>
        <taxon>Gammaproteobacteria</taxon>
        <taxon>Vibrionales</taxon>
        <taxon>Vibrionaceae</taxon>
        <taxon>Vibrio</taxon>
    </lineage>
</organism>
<gene>
    <name evidence="1" type="ORF">HKB21_25650</name>
</gene>
<sequence>FDQENAELISSVEGEKHVVARNKEIVSAYASFVEKLNAYKNALPVKLVADLSEKVTELYNAFNRYDSPNDKLAAVQLPLGQNQRLKISFQAEPEKHFDALHVLSEGHIRCLGL</sequence>
<protein>
    <submittedName>
        <fullName evidence="1">Chromosome segregation protein SMC</fullName>
    </submittedName>
</protein>